<dbReference type="GO" id="GO:0005829">
    <property type="term" value="C:cytosol"/>
    <property type="evidence" value="ECO:0007669"/>
    <property type="project" value="TreeGrafter"/>
</dbReference>
<dbReference type="GO" id="GO:0005952">
    <property type="term" value="C:cAMP-dependent protein kinase complex"/>
    <property type="evidence" value="ECO:0007669"/>
    <property type="project" value="InterPro"/>
</dbReference>
<dbReference type="PRINTS" id="PR00103">
    <property type="entry name" value="CAMPKINASE"/>
</dbReference>
<dbReference type="GO" id="GO:0004862">
    <property type="term" value="F:cAMP-dependent protein kinase inhibitor activity"/>
    <property type="evidence" value="ECO:0007669"/>
    <property type="project" value="TreeGrafter"/>
</dbReference>
<dbReference type="PANTHER" id="PTHR11635:SF152">
    <property type="entry name" value="CAMP-DEPENDENT PROTEIN KINASE TYPE I REGULATORY SUBUNIT-RELATED"/>
    <property type="match status" value="1"/>
</dbReference>
<dbReference type="InterPro" id="IPR050503">
    <property type="entry name" value="cAMP-dep_PK_reg_su-like"/>
</dbReference>
<evidence type="ECO:0000259" key="1">
    <source>
        <dbReference type="PROSITE" id="PS50042"/>
    </source>
</evidence>
<dbReference type="PROSITE" id="PS50042">
    <property type="entry name" value="CNMP_BINDING_3"/>
    <property type="match status" value="2"/>
</dbReference>
<organism evidence="2 3">
    <name type="scientific">Blepharisma stoltei</name>
    <dbReference type="NCBI Taxonomy" id="1481888"/>
    <lineage>
        <taxon>Eukaryota</taxon>
        <taxon>Sar</taxon>
        <taxon>Alveolata</taxon>
        <taxon>Ciliophora</taxon>
        <taxon>Postciliodesmatophora</taxon>
        <taxon>Heterotrichea</taxon>
        <taxon>Heterotrichida</taxon>
        <taxon>Blepharismidae</taxon>
        <taxon>Blepharisma</taxon>
    </lineage>
</organism>
<dbReference type="CDD" id="cd00038">
    <property type="entry name" value="CAP_ED"/>
    <property type="match status" value="2"/>
</dbReference>
<keyword evidence="3" id="KW-1185">Reference proteome</keyword>
<feature type="domain" description="Cyclic nucleotide-binding" evidence="1">
    <location>
        <begin position="271"/>
        <end position="392"/>
    </location>
</feature>
<comment type="caution">
    <text evidence="2">The sequence shown here is derived from an EMBL/GenBank/DDBJ whole genome shotgun (WGS) entry which is preliminary data.</text>
</comment>
<dbReference type="InterPro" id="IPR000595">
    <property type="entry name" value="cNMP-bd_dom"/>
</dbReference>
<dbReference type="InterPro" id="IPR018490">
    <property type="entry name" value="cNMP-bd_dom_sf"/>
</dbReference>
<dbReference type="SMART" id="SM00100">
    <property type="entry name" value="cNMP"/>
    <property type="match status" value="2"/>
</dbReference>
<proteinExistence type="predicted"/>
<dbReference type="Proteomes" id="UP001162131">
    <property type="component" value="Unassembled WGS sequence"/>
</dbReference>
<gene>
    <name evidence="2" type="ORF">BSTOLATCC_MIC16697</name>
</gene>
<dbReference type="SUPFAM" id="SSF51206">
    <property type="entry name" value="cAMP-binding domain-like"/>
    <property type="match status" value="2"/>
</dbReference>
<evidence type="ECO:0000313" key="2">
    <source>
        <dbReference type="EMBL" id="CAG9316589.1"/>
    </source>
</evidence>
<dbReference type="InterPro" id="IPR014710">
    <property type="entry name" value="RmlC-like_jellyroll"/>
</dbReference>
<reference evidence="2" key="1">
    <citation type="submission" date="2021-09" db="EMBL/GenBank/DDBJ databases">
        <authorList>
            <consortium name="AG Swart"/>
            <person name="Singh M."/>
            <person name="Singh A."/>
            <person name="Seah K."/>
            <person name="Emmerich C."/>
        </authorList>
    </citation>
    <scope>NUCLEOTIDE SEQUENCE</scope>
    <source>
        <strain evidence="2">ATCC30299</strain>
    </source>
</reference>
<dbReference type="GO" id="GO:0034236">
    <property type="term" value="F:protein kinase A catalytic subunit binding"/>
    <property type="evidence" value="ECO:0007669"/>
    <property type="project" value="TreeGrafter"/>
</dbReference>
<evidence type="ECO:0000313" key="3">
    <source>
        <dbReference type="Proteomes" id="UP001162131"/>
    </source>
</evidence>
<dbReference type="Pfam" id="PF00027">
    <property type="entry name" value="cNMP_binding"/>
    <property type="match status" value="1"/>
</dbReference>
<dbReference type="AlphaFoldDB" id="A0AAU9IWQ9"/>
<dbReference type="GO" id="GO:0030552">
    <property type="term" value="F:cAMP binding"/>
    <property type="evidence" value="ECO:0007669"/>
    <property type="project" value="TreeGrafter"/>
</dbReference>
<dbReference type="EMBL" id="CAJZBQ010000016">
    <property type="protein sequence ID" value="CAG9316589.1"/>
    <property type="molecule type" value="Genomic_DNA"/>
</dbReference>
<protein>
    <recommendedName>
        <fullName evidence="1">Cyclic nucleotide-binding domain-containing protein</fullName>
    </recommendedName>
</protein>
<dbReference type="Gene3D" id="2.60.120.10">
    <property type="entry name" value="Jelly Rolls"/>
    <property type="match status" value="2"/>
</dbReference>
<sequence>MNFDTKEAQLFRSTFHSHRYHHSDHICLSPKFPMILSASQKTRPSLQGYSNQKRAFTSHLNFAMKSLGTKSTESLCGRYSTSSNIFKTYSHAESKDIFPEWLTERKDFQKQITRMSNLALIDLGLTCEKPENLREDLEKRALREWCRLCPFFKPLSEITGTEVCKKLKTYYFPSGSVLMKEGDHGDNLYIIYKGMVEIYKNSVDGCIAVVAPRNHVGEVALETDGIRKATVKAQGDVVALELKKADYNEIILKQKPKEKYETADFLKQVPFFKEWGKSKLARVAWDMFQQQYNEGKIIYEINSKPLHFFIVKEGSVALEVDVTLKHKNRLPVDNEGLYLVNMKKYKKTIRICESTDFFGEEELILGIPRKTRAISMSPNTVLFQLHAEDFNNQFKEKDKQDMQKIYEGRPSTGALRKSLNKELQVRASKYQAILQASQISPMPQGRLFQDIRMNKKVDWAKKLMTQLAGKISKQLIEEENYLEVPSRKSK</sequence>
<dbReference type="PANTHER" id="PTHR11635">
    <property type="entry name" value="CAMP-DEPENDENT PROTEIN KINASE REGULATORY CHAIN"/>
    <property type="match status" value="1"/>
</dbReference>
<feature type="domain" description="Cyclic nucleotide-binding" evidence="1">
    <location>
        <begin position="151"/>
        <end position="268"/>
    </location>
</feature>
<accession>A0AAU9IWQ9</accession>
<name>A0AAU9IWQ9_9CILI</name>